<dbReference type="EMBL" id="DNWC01000118">
    <property type="protein sequence ID" value="HBJ09120.1"/>
    <property type="molecule type" value="Genomic_DNA"/>
</dbReference>
<evidence type="ECO:0000313" key="3">
    <source>
        <dbReference type="EMBL" id="HBJ09120.1"/>
    </source>
</evidence>
<dbReference type="AlphaFoldDB" id="A0A316R1X6"/>
<dbReference type="Gene3D" id="1.10.530.10">
    <property type="match status" value="1"/>
</dbReference>
<dbReference type="SMART" id="SM00257">
    <property type="entry name" value="LysM"/>
    <property type="match status" value="2"/>
</dbReference>
<dbReference type="PANTHER" id="PTHR37423">
    <property type="entry name" value="SOLUBLE LYTIC MUREIN TRANSGLYCOSYLASE-RELATED"/>
    <property type="match status" value="1"/>
</dbReference>
<dbReference type="InterPro" id="IPR018392">
    <property type="entry name" value="LysM"/>
</dbReference>
<dbReference type="CDD" id="cd00118">
    <property type="entry name" value="LysM"/>
    <property type="match status" value="2"/>
</dbReference>
<name>A0A316R1X6_9BACT</name>
<dbReference type="Pfam" id="PF01476">
    <property type="entry name" value="LysM"/>
    <property type="match status" value="2"/>
</dbReference>
<dbReference type="PANTHER" id="PTHR37423:SF2">
    <property type="entry name" value="MEMBRANE-BOUND LYTIC MUREIN TRANSGLYCOSYLASE C"/>
    <property type="match status" value="1"/>
</dbReference>
<dbReference type="RefSeq" id="WP_009319612.1">
    <property type="nucleotide sequence ID" value="NZ_CABKQP010000009.1"/>
</dbReference>
<accession>A0A316R1X6</accession>
<dbReference type="Gene3D" id="3.10.350.10">
    <property type="entry name" value="LysM domain"/>
    <property type="match status" value="2"/>
</dbReference>
<evidence type="ECO:0000259" key="2">
    <source>
        <dbReference type="PROSITE" id="PS51782"/>
    </source>
</evidence>
<reference evidence="3 4" key="1">
    <citation type="journal article" date="2018" name="Nat. Biotechnol.">
        <title>A standardized bacterial taxonomy based on genome phylogeny substantially revises the tree of life.</title>
        <authorList>
            <person name="Parks D.H."/>
            <person name="Chuvochina M."/>
            <person name="Waite D.W."/>
            <person name="Rinke C."/>
            <person name="Skarshewski A."/>
            <person name="Chaumeil P.A."/>
            <person name="Hugenholtz P."/>
        </authorList>
    </citation>
    <scope>NUCLEOTIDE SEQUENCE [LARGE SCALE GENOMIC DNA]</scope>
    <source>
        <strain evidence="3">UBA11482</strain>
    </source>
</reference>
<feature type="domain" description="LysM" evidence="2">
    <location>
        <begin position="486"/>
        <end position="530"/>
    </location>
</feature>
<organism evidence="3 4">
    <name type="scientific">Coprobacter fastidiosus</name>
    <dbReference type="NCBI Taxonomy" id="1099853"/>
    <lineage>
        <taxon>Bacteria</taxon>
        <taxon>Pseudomonadati</taxon>
        <taxon>Bacteroidota</taxon>
        <taxon>Bacteroidia</taxon>
        <taxon>Bacteroidales</taxon>
        <taxon>Barnesiellaceae</taxon>
        <taxon>Coprobacter</taxon>
    </lineage>
</organism>
<protein>
    <submittedName>
        <fullName evidence="3">Lytic transglycosylase</fullName>
    </submittedName>
</protein>
<dbReference type="CDD" id="cd16894">
    <property type="entry name" value="MltD-like"/>
    <property type="match status" value="1"/>
</dbReference>
<dbReference type="InterPro" id="IPR023346">
    <property type="entry name" value="Lysozyme-like_dom_sf"/>
</dbReference>
<dbReference type="SUPFAM" id="SSF53955">
    <property type="entry name" value="Lysozyme-like"/>
    <property type="match status" value="1"/>
</dbReference>
<dbReference type="GO" id="GO:0000270">
    <property type="term" value="P:peptidoglycan metabolic process"/>
    <property type="evidence" value="ECO:0007669"/>
    <property type="project" value="InterPro"/>
</dbReference>
<dbReference type="GO" id="GO:0008933">
    <property type="term" value="F:peptidoglycan lytic transglycosylase activity"/>
    <property type="evidence" value="ECO:0007669"/>
    <property type="project" value="InterPro"/>
</dbReference>
<dbReference type="GO" id="GO:0016020">
    <property type="term" value="C:membrane"/>
    <property type="evidence" value="ECO:0007669"/>
    <property type="project" value="InterPro"/>
</dbReference>
<dbReference type="Proteomes" id="UP000262954">
    <property type="component" value="Unassembled WGS sequence"/>
</dbReference>
<dbReference type="PROSITE" id="PS51782">
    <property type="entry name" value="LYSM"/>
    <property type="match status" value="2"/>
</dbReference>
<dbReference type="InterPro" id="IPR008258">
    <property type="entry name" value="Transglycosylase_SLT_dom_1"/>
</dbReference>
<dbReference type="PROSITE" id="PS00922">
    <property type="entry name" value="TRANSGLYCOSYLASE"/>
    <property type="match status" value="1"/>
</dbReference>
<gene>
    <name evidence="3" type="ORF">DDY73_08950</name>
</gene>
<dbReference type="SUPFAM" id="SSF54106">
    <property type="entry name" value="LysM domain"/>
    <property type="match status" value="2"/>
</dbReference>
<feature type="domain" description="LysM" evidence="2">
    <location>
        <begin position="375"/>
        <end position="418"/>
    </location>
</feature>
<dbReference type="InterPro" id="IPR000189">
    <property type="entry name" value="Transglyc_AS"/>
</dbReference>
<dbReference type="Pfam" id="PF01464">
    <property type="entry name" value="SLT"/>
    <property type="match status" value="1"/>
</dbReference>
<evidence type="ECO:0000256" key="1">
    <source>
        <dbReference type="ARBA" id="ARBA00007734"/>
    </source>
</evidence>
<sequence>MQKIVLIFLFSVLLFPVWGTIDESQKIKTAKDTISDQEIVLPESLEADVDSLLSSWFLKKYAIIDENCIKSSVNIDYPDSVYIQRLAALPTVIEMPYNQVVKSYITLYTEKRRELVETMIGLSAYYFPIFEQALEKAGLPLELKYLPIIESALRPDAVSRAGATGLWQFMIGTAKPLGLEVNSLIDERRDPVRSSETAVRYLKELYNIYQDWPLAIASYNCGPGNVNKAIRRSGGKKDYWEIYNYLPKETRGYVPAFIAANYVMHYYQEHNICPVLTDLPLTTDTIQISDRIHLKQIADVLEIPMDLLRGLNPQYRKDIIPGDTRLRTLCLPAQQAYAFIDAKDSIVNYQSEIYGRRTTVEPAGYYASTGGGSWVYHRVRKGESLSVIANRYGVSVRNLRNWNHLKNNNIVAGRRLKVYRAELARKTPSKKVEKPDSITVISKDSTFIAQSTKEVKNETAVISPVSSKKNISTARNPRNPAYDRYHYHKVTRGESLWTISQRFPGVTTNLLKKINNLHSSSLKVGQILKIPEV</sequence>
<comment type="caution">
    <text evidence="3">The sequence shown here is derived from an EMBL/GenBank/DDBJ whole genome shotgun (WGS) entry which is preliminary data.</text>
</comment>
<proteinExistence type="inferred from homology"/>
<comment type="similarity">
    <text evidence="1">Belongs to the transglycosylase Slt family.</text>
</comment>
<dbReference type="InterPro" id="IPR036779">
    <property type="entry name" value="LysM_dom_sf"/>
</dbReference>
<evidence type="ECO:0000313" key="4">
    <source>
        <dbReference type="Proteomes" id="UP000262954"/>
    </source>
</evidence>